<organism evidence="1 2">
    <name type="scientific">Diphasiastrum complanatum</name>
    <name type="common">Issler's clubmoss</name>
    <name type="synonym">Lycopodium complanatum</name>
    <dbReference type="NCBI Taxonomy" id="34168"/>
    <lineage>
        <taxon>Eukaryota</taxon>
        <taxon>Viridiplantae</taxon>
        <taxon>Streptophyta</taxon>
        <taxon>Embryophyta</taxon>
        <taxon>Tracheophyta</taxon>
        <taxon>Lycopodiopsida</taxon>
        <taxon>Lycopodiales</taxon>
        <taxon>Lycopodiaceae</taxon>
        <taxon>Lycopodioideae</taxon>
        <taxon>Diphasiastrum</taxon>
    </lineage>
</organism>
<comment type="caution">
    <text evidence="1">The sequence shown here is derived from an EMBL/GenBank/DDBJ whole genome shotgun (WGS) entry which is preliminary data.</text>
</comment>
<reference evidence="2" key="1">
    <citation type="journal article" date="2024" name="Proc. Natl. Acad. Sci. U.S.A.">
        <title>Extraordinary preservation of gene collinearity over three hundred million years revealed in homosporous lycophytes.</title>
        <authorList>
            <person name="Li C."/>
            <person name="Wickell D."/>
            <person name="Kuo L.Y."/>
            <person name="Chen X."/>
            <person name="Nie B."/>
            <person name="Liao X."/>
            <person name="Peng D."/>
            <person name="Ji J."/>
            <person name="Jenkins J."/>
            <person name="Williams M."/>
            <person name="Shu S."/>
            <person name="Plott C."/>
            <person name="Barry K."/>
            <person name="Rajasekar S."/>
            <person name="Grimwood J."/>
            <person name="Han X."/>
            <person name="Sun S."/>
            <person name="Hou Z."/>
            <person name="He W."/>
            <person name="Dai G."/>
            <person name="Sun C."/>
            <person name="Schmutz J."/>
            <person name="Leebens-Mack J.H."/>
            <person name="Li F.W."/>
            <person name="Wang L."/>
        </authorList>
    </citation>
    <scope>NUCLEOTIDE SEQUENCE [LARGE SCALE GENOMIC DNA]</scope>
    <source>
        <strain evidence="2">cv. PW_Plant_1</strain>
    </source>
</reference>
<protein>
    <submittedName>
        <fullName evidence="1">Uncharacterized protein</fullName>
    </submittedName>
</protein>
<evidence type="ECO:0000313" key="2">
    <source>
        <dbReference type="Proteomes" id="UP001162992"/>
    </source>
</evidence>
<name>A0ACC2CJG4_DIPCM</name>
<evidence type="ECO:0000313" key="1">
    <source>
        <dbReference type="EMBL" id="KAJ7542160.1"/>
    </source>
</evidence>
<gene>
    <name evidence="1" type="ORF">O6H91_10G092600</name>
</gene>
<dbReference type="Proteomes" id="UP001162992">
    <property type="component" value="Chromosome 10"/>
</dbReference>
<accession>A0ACC2CJG4</accession>
<sequence length="750" mass="83635">MAILNSGCEMLDDRGLSIFAQSMALPPGFRFHPSDEELVGYYLHRKVRGLKFEFECITEIELYKWEPWDLPDRSCLKTHDLEWYFFSPRDKKYPNGSRTNRATVAGYWKATGKDRLIGKRSKPIGMKKTLVFYKGRAPHGERTGWVMHEYRMEEAVGCPRLNAFVLCRVFKKSFSSLKAENDEDEPSVNFDVKESLPQQSLDEFTVSPPKSMQDSWRQLDEMHREDNARTHASGSTAQGLGHYRSMAKACNLQNEKDGFSVSDVTSGTMSLGGSSINPQYDNASLEDILAANHLYNSRIPPPADRRQVSSGLEAMLKGNGCVSAETGNTGIGSLAEHDLSDMWLDPSEDAAILEEMLQAAQASQGQETLLESSGNSAPEPESEMLDDKLWGDLCELDTLPTLKEEHDVKMGMFSDTNAIRNQEDKEHGRSLKKSYGIKSNCKELHTARLSSHTGFPRVSDYLSPPSKGKVSSNPMQLYHSYPETVCCLPNHLVEAIDLRGGSNKRAALGMAEGGCYAKIEKEWQDDKFQLANFANSQMTPNHSINASLIDEAVQSGQHIVRQNLLLFGYKKVSMPDLGHTFKSEAISAKITEGVLEGDASESTSFSSHQVSEKIKTSSQKCWTGLLTTVKKCLHSVRSFLLSPGPALKSISNPSSWLSLTTLRCFGRKPKLSMSSSDRNQHCNFAVSRESKISRQTMYHRYSSSGRRRTGVSGVNSFLFLFVGGISAFLWFMVIQGTWHQARLVLSTILP</sequence>
<keyword evidence="2" id="KW-1185">Reference proteome</keyword>
<dbReference type="EMBL" id="CM055101">
    <property type="protein sequence ID" value="KAJ7542160.1"/>
    <property type="molecule type" value="Genomic_DNA"/>
</dbReference>
<proteinExistence type="predicted"/>